<gene>
    <name evidence="4" type="ORF">M0813_25659</name>
</gene>
<feature type="domain" description="Gamma-glutamylcyclotransferase AIG2-like" evidence="3">
    <location>
        <begin position="6"/>
        <end position="122"/>
    </location>
</feature>
<name>A0ABQ8Y3B3_9EUKA</name>
<dbReference type="Gene3D" id="3.10.490.10">
    <property type="entry name" value="Gamma-glutamyl cyclotransferase-like"/>
    <property type="match status" value="1"/>
</dbReference>
<proteinExistence type="inferred from homology"/>
<dbReference type="InterPro" id="IPR039126">
    <property type="entry name" value="GGACT"/>
</dbReference>
<evidence type="ECO:0000256" key="2">
    <source>
        <dbReference type="RuleBase" id="RU367036"/>
    </source>
</evidence>
<reference evidence="4" key="1">
    <citation type="submission" date="2022-08" db="EMBL/GenBank/DDBJ databases">
        <title>Novel sulfate-reducing endosymbionts in the free-living metamonad Anaeramoeba.</title>
        <authorList>
            <person name="Jerlstrom-Hultqvist J."/>
            <person name="Cepicka I."/>
            <person name="Gallot-Lavallee L."/>
            <person name="Salas-Leiva D."/>
            <person name="Curtis B.A."/>
            <person name="Zahonova K."/>
            <person name="Pipaliya S."/>
            <person name="Dacks J."/>
            <person name="Roger A.J."/>
        </authorList>
    </citation>
    <scope>NUCLEOTIDE SEQUENCE</scope>
    <source>
        <strain evidence="4">Schooner1</strain>
    </source>
</reference>
<evidence type="ECO:0000259" key="3">
    <source>
        <dbReference type="Pfam" id="PF06094"/>
    </source>
</evidence>
<comment type="similarity">
    <text evidence="1 2">Belongs to the gamma-glutamylcyclotransferase family.</text>
</comment>
<dbReference type="Pfam" id="PF06094">
    <property type="entry name" value="GGACT"/>
    <property type="match status" value="1"/>
</dbReference>
<dbReference type="SUPFAM" id="SSF110857">
    <property type="entry name" value="Gamma-glutamyl cyclotransferase-like"/>
    <property type="match status" value="1"/>
</dbReference>
<dbReference type="PANTHER" id="PTHR12510">
    <property type="entry name" value="TROPONIN C-AKIN-1 PROTEIN"/>
    <property type="match status" value="1"/>
</dbReference>
<dbReference type="InterPro" id="IPR009288">
    <property type="entry name" value="AIG2-like_dom"/>
</dbReference>
<dbReference type="Proteomes" id="UP001150062">
    <property type="component" value="Unassembled WGS sequence"/>
</dbReference>
<keyword evidence="5" id="KW-1185">Reference proteome</keyword>
<evidence type="ECO:0000256" key="1">
    <source>
        <dbReference type="ARBA" id="ARBA00008861"/>
    </source>
</evidence>
<comment type="caution">
    <text evidence="4">The sequence shown here is derived from an EMBL/GenBank/DDBJ whole genome shotgun (WGS) entry which is preliminary data.</text>
</comment>
<dbReference type="InterPro" id="IPR013024">
    <property type="entry name" value="GGCT-like"/>
</dbReference>
<protein>
    <recommendedName>
        <fullName evidence="2">Gamma-glutamylcyclotransferase family protein</fullName>
    </recommendedName>
</protein>
<dbReference type="EMBL" id="JAOAOG010000231">
    <property type="protein sequence ID" value="KAJ6239075.1"/>
    <property type="molecule type" value="Genomic_DNA"/>
</dbReference>
<sequence>MSTHLIFVYGSLLSGHYNNKKFLQKVKPICKTEIKANNYVMFSLGKYPGVCRIFQQDQKGYGTIKGEIYQINHETLKLLDELEGHPDWYKRTKEKTKSGHIVEFYVQPNTTSDFYIENGDWDTYCIQNNLK</sequence>
<dbReference type="PANTHER" id="PTHR12510:SF4">
    <property type="entry name" value="GAMMA-GLUTAMYLAMINECYCLOTRANSFERASE"/>
    <property type="match status" value="1"/>
</dbReference>
<accession>A0ABQ8Y3B3</accession>
<dbReference type="InterPro" id="IPR036568">
    <property type="entry name" value="GGCT-like_sf"/>
</dbReference>
<organism evidence="4 5">
    <name type="scientific">Anaeramoeba flamelloides</name>
    <dbReference type="NCBI Taxonomy" id="1746091"/>
    <lineage>
        <taxon>Eukaryota</taxon>
        <taxon>Metamonada</taxon>
        <taxon>Anaeramoebidae</taxon>
        <taxon>Anaeramoeba</taxon>
    </lineage>
</organism>
<evidence type="ECO:0000313" key="5">
    <source>
        <dbReference type="Proteomes" id="UP001150062"/>
    </source>
</evidence>
<dbReference type="CDD" id="cd06661">
    <property type="entry name" value="GGCT_like"/>
    <property type="match status" value="1"/>
</dbReference>
<evidence type="ECO:0000313" key="4">
    <source>
        <dbReference type="EMBL" id="KAJ6239075.1"/>
    </source>
</evidence>